<comment type="caution">
    <text evidence="2">The sequence shown here is derived from an EMBL/GenBank/DDBJ whole genome shotgun (WGS) entry which is preliminary data.</text>
</comment>
<dbReference type="RefSeq" id="WP_183961255.1">
    <property type="nucleotide sequence ID" value="NZ_JACHHP010000004.1"/>
</dbReference>
<dbReference type="Proteomes" id="UP000521199">
    <property type="component" value="Unassembled WGS sequence"/>
</dbReference>
<keyword evidence="1" id="KW-0812">Transmembrane</keyword>
<dbReference type="Pfam" id="PF10741">
    <property type="entry name" value="T2SSM_b"/>
    <property type="match status" value="1"/>
</dbReference>
<feature type="transmembrane region" description="Helical" evidence="1">
    <location>
        <begin position="12"/>
        <end position="34"/>
    </location>
</feature>
<dbReference type="InterPro" id="IPR034756">
    <property type="entry name" value="T2SSM_b"/>
</dbReference>
<dbReference type="AlphaFoldDB" id="A0A7W8D9N9"/>
<keyword evidence="1" id="KW-0472">Membrane</keyword>
<accession>A0A7W8D9N9</accession>
<evidence type="ECO:0000256" key="1">
    <source>
        <dbReference type="SAM" id="Phobius"/>
    </source>
</evidence>
<reference evidence="2 3" key="1">
    <citation type="submission" date="2020-08" db="EMBL/GenBank/DDBJ databases">
        <title>Genomic Encyclopedia of Type Strains, Phase IV (KMG-IV): sequencing the most valuable type-strain genomes for metagenomic binning, comparative biology and taxonomic classification.</title>
        <authorList>
            <person name="Goeker M."/>
        </authorList>
    </citation>
    <scope>NUCLEOTIDE SEQUENCE [LARGE SCALE GENOMIC DNA]</scope>
    <source>
        <strain evidence="2 3">DSM 24163</strain>
    </source>
</reference>
<evidence type="ECO:0000313" key="2">
    <source>
        <dbReference type="EMBL" id="MBB5208698.1"/>
    </source>
</evidence>
<protein>
    <submittedName>
        <fullName evidence="2">General secretion pathway protein M</fullName>
    </submittedName>
</protein>
<evidence type="ECO:0000313" key="3">
    <source>
        <dbReference type="Proteomes" id="UP000521199"/>
    </source>
</evidence>
<sequence length="205" mass="22988">MKLLPDAKHGRPLAVILLLIALLLIYFVGVHWWFVAPQLQYRRDLIDLRDEEARFRAIAQQRAQIEARLEEVRAFEAGNPGFLAEANFDLAASALTQRLQEKVNEVGAGDRCSLVSRTPSRNNNEEPFERVTVKVRMRCEMEYFSQVLHGLESGSPQLFVSDLTVTGRRGTPSVARGNAQQAAQAGYLDLAFDLYGYLRKPGGAK</sequence>
<dbReference type="NCBIfam" id="NF040576">
    <property type="entry name" value="T2SS_GspM_XpsM"/>
    <property type="match status" value="1"/>
</dbReference>
<proteinExistence type="predicted"/>
<keyword evidence="3" id="KW-1185">Reference proteome</keyword>
<dbReference type="EMBL" id="JACHHP010000004">
    <property type="protein sequence ID" value="MBB5208698.1"/>
    <property type="molecule type" value="Genomic_DNA"/>
</dbReference>
<keyword evidence="1" id="KW-1133">Transmembrane helix</keyword>
<name>A0A7W8D9N9_9GAMM</name>
<organism evidence="2 3">
    <name type="scientific">Chiayiivirga flava</name>
    <dbReference type="NCBI Taxonomy" id="659595"/>
    <lineage>
        <taxon>Bacteria</taxon>
        <taxon>Pseudomonadati</taxon>
        <taxon>Pseudomonadota</taxon>
        <taxon>Gammaproteobacteria</taxon>
        <taxon>Lysobacterales</taxon>
        <taxon>Lysobacteraceae</taxon>
        <taxon>Chiayiivirga</taxon>
    </lineage>
</organism>
<gene>
    <name evidence="2" type="ORF">HNQ52_002248</name>
</gene>